<sequence length="101" mass="11169">MSTNICRSSKDELLVPMMCGATNVTLNQNDIKKILIPLPTIDEQRRIVRGILAKEAADKLQAIGEEISFGITSSEEIVFDIKKQIERLLAIREASPSISLS</sequence>
<organism evidence="3 4">
    <name type="scientific">Escherichia coli</name>
    <dbReference type="NCBI Taxonomy" id="562"/>
    <lineage>
        <taxon>Bacteria</taxon>
        <taxon>Pseudomonadati</taxon>
        <taxon>Pseudomonadota</taxon>
        <taxon>Gammaproteobacteria</taxon>
        <taxon>Enterobacterales</taxon>
        <taxon>Enterobacteriaceae</taxon>
        <taxon>Escherichia</taxon>
    </lineage>
</organism>
<dbReference type="Proteomes" id="UP000321299">
    <property type="component" value="Plasmid pNCYU-26-73-6"/>
</dbReference>
<dbReference type="GO" id="GO:0009307">
    <property type="term" value="P:DNA restriction-modification system"/>
    <property type="evidence" value="ECO:0007669"/>
    <property type="project" value="UniProtKB-KW"/>
</dbReference>
<evidence type="ECO:0000256" key="2">
    <source>
        <dbReference type="ARBA" id="ARBA00023125"/>
    </source>
</evidence>
<keyword evidence="1" id="KW-0680">Restriction system</keyword>
<evidence type="ECO:0008006" key="5">
    <source>
        <dbReference type="Google" id="ProtNLM"/>
    </source>
</evidence>
<reference evidence="3 4" key="1">
    <citation type="submission" date="2019-08" db="EMBL/GenBank/DDBJ databases">
        <title>Plasmid- and chromosome-located mcr-3 in mcr-1-positive Escherichia coli from diseased swine, Taiwan.</title>
        <authorList>
            <person name="Hsu C.-Y."/>
            <person name="Huang W.-C."/>
            <person name="Lauderdale T.-L."/>
        </authorList>
    </citation>
    <scope>NUCLEOTIDE SEQUENCE [LARGE SCALE GENOMIC DNA]</scope>
    <source>
        <strain evidence="3 4">NCYU-26-73</strain>
        <plasmid evidence="4">pncyu-26-73-6</plasmid>
    </source>
</reference>
<reference evidence="3 4" key="2">
    <citation type="submission" date="2019-08" db="EMBL/GenBank/DDBJ databases">
        <authorList>
            <person name="Chen F.-J."/>
            <person name="Wu H.-C."/>
            <person name="Liao Y.-C."/>
            <person name="Kuo S.-C."/>
        </authorList>
    </citation>
    <scope>NUCLEOTIDE SEQUENCE [LARGE SCALE GENOMIC DNA]</scope>
    <source>
        <strain evidence="3 4">NCYU-26-73</strain>
        <plasmid evidence="4">pncyu-26-73-6</plasmid>
    </source>
</reference>
<geneLocation type="plasmid" evidence="4">
    <name>pncyu-26-73-6</name>
</geneLocation>
<evidence type="ECO:0000313" key="3">
    <source>
        <dbReference type="EMBL" id="QED76651.1"/>
    </source>
</evidence>
<keyword evidence="2" id="KW-0238">DNA-binding</keyword>
<gene>
    <name evidence="3" type="ORF">FTV93_30180</name>
</gene>
<dbReference type="InterPro" id="IPR044946">
    <property type="entry name" value="Restrct_endonuc_typeI_TRD_sf"/>
</dbReference>
<protein>
    <recommendedName>
        <fullName evidence="5">Type I restriction modification DNA specificity domain-containing protein</fullName>
    </recommendedName>
</protein>
<name>A0A5B9AS27_ECOLX</name>
<dbReference type="SUPFAM" id="SSF116734">
    <property type="entry name" value="DNA methylase specificity domain"/>
    <property type="match status" value="1"/>
</dbReference>
<dbReference type="Gene3D" id="3.90.220.20">
    <property type="entry name" value="DNA methylase specificity domains"/>
    <property type="match status" value="1"/>
</dbReference>
<accession>A0A5B9AS27</accession>
<dbReference type="GO" id="GO:0003677">
    <property type="term" value="F:DNA binding"/>
    <property type="evidence" value="ECO:0007669"/>
    <property type="project" value="UniProtKB-KW"/>
</dbReference>
<dbReference type="AlphaFoldDB" id="A0A5B9AS27"/>
<keyword evidence="3" id="KW-0614">Plasmid</keyword>
<dbReference type="EMBL" id="CP042621">
    <property type="protein sequence ID" value="QED76651.1"/>
    <property type="molecule type" value="Genomic_DNA"/>
</dbReference>
<proteinExistence type="predicted"/>
<evidence type="ECO:0000313" key="4">
    <source>
        <dbReference type="Proteomes" id="UP000321299"/>
    </source>
</evidence>
<evidence type="ECO:0000256" key="1">
    <source>
        <dbReference type="ARBA" id="ARBA00022747"/>
    </source>
</evidence>